<dbReference type="CDD" id="cd06170">
    <property type="entry name" value="LuxR_C_like"/>
    <property type="match status" value="1"/>
</dbReference>
<name>A0ABT1QYX3_9GAMM</name>
<protein>
    <submittedName>
        <fullName evidence="5">LuxR C-terminal-related transcriptional regulator</fullName>
    </submittedName>
</protein>
<organism evidence="5 6">
    <name type="scientific">Tahibacter harae</name>
    <dbReference type="NCBI Taxonomy" id="2963937"/>
    <lineage>
        <taxon>Bacteria</taxon>
        <taxon>Pseudomonadati</taxon>
        <taxon>Pseudomonadota</taxon>
        <taxon>Gammaproteobacteria</taxon>
        <taxon>Lysobacterales</taxon>
        <taxon>Rhodanobacteraceae</taxon>
        <taxon>Tahibacter</taxon>
    </lineage>
</organism>
<gene>
    <name evidence="5" type="ORF">NM961_22515</name>
</gene>
<evidence type="ECO:0000313" key="6">
    <source>
        <dbReference type="Proteomes" id="UP001165498"/>
    </source>
</evidence>
<dbReference type="PANTHER" id="PTHR44688:SF16">
    <property type="entry name" value="DNA-BINDING TRANSCRIPTIONAL ACTIVATOR DEVR_DOSR"/>
    <property type="match status" value="1"/>
</dbReference>
<evidence type="ECO:0000256" key="3">
    <source>
        <dbReference type="ARBA" id="ARBA00023163"/>
    </source>
</evidence>
<dbReference type="PRINTS" id="PR00038">
    <property type="entry name" value="HTHLUXR"/>
</dbReference>
<dbReference type="InterPro" id="IPR036388">
    <property type="entry name" value="WH-like_DNA-bd_sf"/>
</dbReference>
<dbReference type="InterPro" id="IPR000792">
    <property type="entry name" value="Tscrpt_reg_LuxR_C"/>
</dbReference>
<dbReference type="Gene3D" id="1.10.10.10">
    <property type="entry name" value="Winged helix-like DNA-binding domain superfamily/Winged helix DNA-binding domain"/>
    <property type="match status" value="1"/>
</dbReference>
<dbReference type="SMART" id="SM00421">
    <property type="entry name" value="HTH_LUXR"/>
    <property type="match status" value="1"/>
</dbReference>
<dbReference type="RefSeq" id="WP_255916685.1">
    <property type="nucleotide sequence ID" value="NZ_JANFQO010000032.1"/>
</dbReference>
<evidence type="ECO:0000313" key="5">
    <source>
        <dbReference type="EMBL" id="MCQ4167499.1"/>
    </source>
</evidence>
<evidence type="ECO:0000259" key="4">
    <source>
        <dbReference type="PROSITE" id="PS50043"/>
    </source>
</evidence>
<keyword evidence="3" id="KW-0804">Transcription</keyword>
<dbReference type="PANTHER" id="PTHR44688">
    <property type="entry name" value="DNA-BINDING TRANSCRIPTIONAL ACTIVATOR DEVR_DOSR"/>
    <property type="match status" value="1"/>
</dbReference>
<keyword evidence="1" id="KW-0805">Transcription regulation</keyword>
<dbReference type="EMBL" id="JANFQO010000032">
    <property type="protein sequence ID" value="MCQ4167499.1"/>
    <property type="molecule type" value="Genomic_DNA"/>
</dbReference>
<evidence type="ECO:0000256" key="2">
    <source>
        <dbReference type="ARBA" id="ARBA00023125"/>
    </source>
</evidence>
<dbReference type="Pfam" id="PF00196">
    <property type="entry name" value="GerE"/>
    <property type="match status" value="1"/>
</dbReference>
<accession>A0ABT1QYX3</accession>
<dbReference type="InterPro" id="IPR016032">
    <property type="entry name" value="Sig_transdc_resp-reg_C-effctor"/>
</dbReference>
<reference evidence="5" key="1">
    <citation type="submission" date="2022-07" db="EMBL/GenBank/DDBJ databases">
        <title>Tahibacter sp., a new gammaproteobacterium isolated from the silt sample collected at pig farm.</title>
        <authorList>
            <person name="Chen H."/>
        </authorList>
    </citation>
    <scope>NUCLEOTIDE SEQUENCE</scope>
    <source>
        <strain evidence="5">P2K</strain>
    </source>
</reference>
<dbReference type="PROSITE" id="PS00622">
    <property type="entry name" value="HTH_LUXR_1"/>
    <property type="match status" value="1"/>
</dbReference>
<dbReference type="SUPFAM" id="SSF46894">
    <property type="entry name" value="C-terminal effector domain of the bipartite response regulators"/>
    <property type="match status" value="1"/>
</dbReference>
<keyword evidence="2" id="KW-0238">DNA-binding</keyword>
<evidence type="ECO:0000256" key="1">
    <source>
        <dbReference type="ARBA" id="ARBA00023015"/>
    </source>
</evidence>
<comment type="caution">
    <text evidence="5">The sequence shown here is derived from an EMBL/GenBank/DDBJ whole genome shotgun (WGS) entry which is preliminary data.</text>
</comment>
<dbReference type="PROSITE" id="PS50043">
    <property type="entry name" value="HTH_LUXR_2"/>
    <property type="match status" value="1"/>
</dbReference>
<keyword evidence="6" id="KW-1185">Reference proteome</keyword>
<proteinExistence type="predicted"/>
<feature type="domain" description="HTH luxR-type" evidence="4">
    <location>
        <begin position="144"/>
        <end position="209"/>
    </location>
</feature>
<sequence>MCHKRREVSILITVPSELAAVGLVVGLSSRSELHVLATTHSLNQGLAILQKLAPEIVISAPEWVPAFEQLLHEGEIRTRLVAFGSRQHLGMIAEETAQVACGYFSYLSPAGTYLPLIDAVSHCRLPAMDSKHKLCRSCATRLSLRPPKPNLSAREMEVFVAVGKGFGTSEIAAQMGISVKTVESFRESIKSKLALGSAREMSAVAAEWCRGGFS</sequence>
<dbReference type="Proteomes" id="UP001165498">
    <property type="component" value="Unassembled WGS sequence"/>
</dbReference>